<keyword evidence="2" id="KW-1185">Reference proteome</keyword>
<reference evidence="2" key="1">
    <citation type="submission" date="2016-06" db="EMBL/GenBank/DDBJ databases">
        <title>Parallel loss of symbiosis genes in relatives of nitrogen-fixing non-legume Parasponia.</title>
        <authorList>
            <person name="Van Velzen R."/>
            <person name="Holmer R."/>
            <person name="Bu F."/>
            <person name="Rutten L."/>
            <person name="Van Zeijl A."/>
            <person name="Liu W."/>
            <person name="Santuari L."/>
            <person name="Cao Q."/>
            <person name="Sharma T."/>
            <person name="Shen D."/>
            <person name="Roswanjaya Y."/>
            <person name="Wardhani T."/>
            <person name="Kalhor M.S."/>
            <person name="Jansen J."/>
            <person name="Van den Hoogen J."/>
            <person name="Gungor B."/>
            <person name="Hartog M."/>
            <person name="Hontelez J."/>
            <person name="Verver J."/>
            <person name="Yang W.-C."/>
            <person name="Schijlen E."/>
            <person name="Repin R."/>
            <person name="Schilthuizen M."/>
            <person name="Schranz E."/>
            <person name="Heidstra R."/>
            <person name="Miyata K."/>
            <person name="Fedorova E."/>
            <person name="Kohlen W."/>
            <person name="Bisseling T."/>
            <person name="Smit S."/>
            <person name="Geurts R."/>
        </authorList>
    </citation>
    <scope>NUCLEOTIDE SEQUENCE [LARGE SCALE GENOMIC DNA]</scope>
    <source>
        <strain evidence="2">cv. RG33-2</strain>
    </source>
</reference>
<organism evidence="1 2">
    <name type="scientific">Trema orientale</name>
    <name type="common">Charcoal tree</name>
    <name type="synonym">Celtis orientalis</name>
    <dbReference type="NCBI Taxonomy" id="63057"/>
    <lineage>
        <taxon>Eukaryota</taxon>
        <taxon>Viridiplantae</taxon>
        <taxon>Streptophyta</taxon>
        <taxon>Embryophyta</taxon>
        <taxon>Tracheophyta</taxon>
        <taxon>Spermatophyta</taxon>
        <taxon>Magnoliopsida</taxon>
        <taxon>eudicotyledons</taxon>
        <taxon>Gunneridae</taxon>
        <taxon>Pentapetalae</taxon>
        <taxon>rosids</taxon>
        <taxon>fabids</taxon>
        <taxon>Rosales</taxon>
        <taxon>Cannabaceae</taxon>
        <taxon>Trema</taxon>
    </lineage>
</organism>
<protein>
    <submittedName>
        <fullName evidence="1">Uncharacterized protein</fullName>
    </submittedName>
</protein>
<accession>A0A2P5FK54</accession>
<dbReference type="Proteomes" id="UP000237000">
    <property type="component" value="Unassembled WGS sequence"/>
</dbReference>
<evidence type="ECO:0000313" key="1">
    <source>
        <dbReference type="EMBL" id="PON98181.1"/>
    </source>
</evidence>
<gene>
    <name evidence="1" type="ORF">TorRG33x02_060110</name>
</gene>
<name>A0A2P5FK54_TREOI</name>
<dbReference type="EMBL" id="JXTC01000026">
    <property type="protein sequence ID" value="PON98181.1"/>
    <property type="molecule type" value="Genomic_DNA"/>
</dbReference>
<sequence>KAYIYDDPIWPNPLPPPFVEAHYAHVLELVEVKHTCQILAYLAKLVGVQNQDPHDVLYDTYYEWKPLFDEPPSCTQLISKMQDIEKSPTKPS</sequence>
<feature type="non-terminal residue" evidence="1">
    <location>
        <position position="1"/>
    </location>
</feature>
<comment type="caution">
    <text evidence="1">The sequence shown here is derived from an EMBL/GenBank/DDBJ whole genome shotgun (WGS) entry which is preliminary data.</text>
</comment>
<evidence type="ECO:0000313" key="2">
    <source>
        <dbReference type="Proteomes" id="UP000237000"/>
    </source>
</evidence>
<dbReference type="InParanoid" id="A0A2P5FK54"/>
<proteinExistence type="predicted"/>
<dbReference type="AlphaFoldDB" id="A0A2P5FK54"/>